<dbReference type="PANTHER" id="PTHR23501:SF187">
    <property type="entry name" value="MAJOR FACILITATOR SUPERFAMILY (MFS) PROFILE DOMAIN-CONTAINING PROTEIN"/>
    <property type="match status" value="1"/>
</dbReference>
<dbReference type="InParanoid" id="A0A2P5HZY9"/>
<keyword evidence="2" id="KW-0813">Transport</keyword>
<feature type="transmembrane region" description="Helical" evidence="8">
    <location>
        <begin position="90"/>
        <end position="115"/>
    </location>
</feature>
<dbReference type="Pfam" id="PF07690">
    <property type="entry name" value="MFS_1"/>
    <property type="match status" value="1"/>
</dbReference>
<evidence type="ECO:0000256" key="6">
    <source>
        <dbReference type="ARBA" id="ARBA00023180"/>
    </source>
</evidence>
<accession>A0A2P5HZY9</accession>
<feature type="transmembrane region" description="Helical" evidence="8">
    <location>
        <begin position="483"/>
        <end position="504"/>
    </location>
</feature>
<dbReference type="GO" id="GO:0005886">
    <property type="term" value="C:plasma membrane"/>
    <property type="evidence" value="ECO:0007669"/>
    <property type="project" value="TreeGrafter"/>
</dbReference>
<feature type="transmembrane region" description="Helical" evidence="8">
    <location>
        <begin position="251"/>
        <end position="271"/>
    </location>
</feature>
<evidence type="ECO:0000256" key="2">
    <source>
        <dbReference type="ARBA" id="ARBA00022448"/>
    </source>
</evidence>
<feature type="transmembrane region" description="Helical" evidence="8">
    <location>
        <begin position="310"/>
        <end position="329"/>
    </location>
</feature>
<name>A0A2P5HZY9_DIAHE</name>
<feature type="transmembrane region" description="Helical" evidence="8">
    <location>
        <begin position="451"/>
        <end position="471"/>
    </location>
</feature>
<feature type="compositionally biased region" description="Basic and acidic residues" evidence="7">
    <location>
        <begin position="32"/>
        <end position="50"/>
    </location>
</feature>
<evidence type="ECO:0000259" key="9">
    <source>
        <dbReference type="PROSITE" id="PS50850"/>
    </source>
</evidence>
<comment type="subcellular location">
    <subcellularLocation>
        <location evidence="1">Membrane</location>
        <topology evidence="1">Multi-pass membrane protein</topology>
    </subcellularLocation>
</comment>
<keyword evidence="6" id="KW-0325">Glycoprotein</keyword>
<dbReference type="Gene3D" id="1.20.1720.10">
    <property type="entry name" value="Multidrug resistance protein D"/>
    <property type="match status" value="1"/>
</dbReference>
<feature type="transmembrane region" description="Helical" evidence="8">
    <location>
        <begin position="158"/>
        <end position="184"/>
    </location>
</feature>
<dbReference type="InterPro" id="IPR036259">
    <property type="entry name" value="MFS_trans_sf"/>
</dbReference>
<evidence type="ECO:0000256" key="5">
    <source>
        <dbReference type="ARBA" id="ARBA00023136"/>
    </source>
</evidence>
<feature type="transmembrane region" description="Helical" evidence="8">
    <location>
        <begin position="388"/>
        <end position="412"/>
    </location>
</feature>
<dbReference type="InterPro" id="IPR020846">
    <property type="entry name" value="MFS_dom"/>
</dbReference>
<evidence type="ECO:0000256" key="8">
    <source>
        <dbReference type="SAM" id="Phobius"/>
    </source>
</evidence>
<feature type="compositionally biased region" description="Polar residues" evidence="7">
    <location>
        <begin position="13"/>
        <end position="30"/>
    </location>
</feature>
<feature type="transmembrane region" description="Helical" evidence="8">
    <location>
        <begin position="127"/>
        <end position="146"/>
    </location>
</feature>
<dbReference type="GO" id="GO:0022857">
    <property type="term" value="F:transmembrane transporter activity"/>
    <property type="evidence" value="ECO:0007669"/>
    <property type="project" value="InterPro"/>
</dbReference>
<dbReference type="InterPro" id="IPR005829">
    <property type="entry name" value="Sugar_transporter_CS"/>
</dbReference>
<dbReference type="PANTHER" id="PTHR23501">
    <property type="entry name" value="MAJOR FACILITATOR SUPERFAMILY"/>
    <property type="match status" value="1"/>
</dbReference>
<evidence type="ECO:0000313" key="11">
    <source>
        <dbReference type="Proteomes" id="UP000094444"/>
    </source>
</evidence>
<evidence type="ECO:0000256" key="1">
    <source>
        <dbReference type="ARBA" id="ARBA00004141"/>
    </source>
</evidence>
<feature type="transmembrane region" description="Helical" evidence="8">
    <location>
        <begin position="216"/>
        <end position="239"/>
    </location>
</feature>
<evidence type="ECO:0000256" key="7">
    <source>
        <dbReference type="SAM" id="MobiDB-lite"/>
    </source>
</evidence>
<evidence type="ECO:0000256" key="3">
    <source>
        <dbReference type="ARBA" id="ARBA00022692"/>
    </source>
</evidence>
<dbReference type="STRING" id="158607.A0A2P5HZY9"/>
<dbReference type="Gene3D" id="1.20.1250.20">
    <property type="entry name" value="MFS general substrate transporter like domains"/>
    <property type="match status" value="1"/>
</dbReference>
<keyword evidence="5 8" id="KW-0472">Membrane</keyword>
<dbReference type="Proteomes" id="UP000094444">
    <property type="component" value="Unassembled WGS sequence"/>
</dbReference>
<dbReference type="PROSITE" id="PS50850">
    <property type="entry name" value="MFS"/>
    <property type="match status" value="1"/>
</dbReference>
<sequence>MEMLKFWQRGKTEQTQDYIPLSQYQPTPSGSEEPHDGGEEDPANHAEEKGTASNGADADSAYDSGSESGSGSGPEAEDGEGGGHDMGFRFWAVLSALALSRLMVGLEYTIAATALPTVVNSLHMGPSYLWIQNAPALTSAIASPLLGQLADLFGRRRLAVSVVAIFSAGGLVSGSATSGGVLVFGRAVQGGGGGGINLMSNIILSDLVPLRDRGKYIALVLTVFMVGAALGPLVGGALVQTGGQNGWRWVFWLPVAPGLVCLVLLSLFVPAEPPVLASSSGSLPRSSASGSVNHLPPRDNVWAKIRSIDYPGNLLIIGSTTSMLVALTYGGAQYPWASLQVVLPLVLGTAGLVAFAVVEGLLPVPALARFTSTNPVLPPRLLFHRTGAIVAANAFLSALVSNWTNFFLSVYFQGVRQSDPAAAGLQLLPTVLVTVPAAIVSVWLLSKTGRYKFLHLTGFFSVTVTLALFAVRLDRRSSDSAVILLESVYAAGIGTVVNALLPAFQAGVAESDQATATATFSFLRGLAGIWSLTIPAAIFNNRCGALVHRIPDDAVRADLSHGKAYEHATAAYLAGLPEDVRDIVIDVLIDALRTVWVIAAACAGFALVLAVFERDIPLRKKLRGPEEKDVEDERRAGGI</sequence>
<reference evidence="10" key="1">
    <citation type="submission" date="2017-09" db="EMBL/GenBank/DDBJ databases">
        <title>Polyketide synthases of a Diaporthe helianthi virulent isolate.</title>
        <authorList>
            <person name="Baroncelli R."/>
        </authorList>
    </citation>
    <scope>NUCLEOTIDE SEQUENCE [LARGE SCALE GENOMIC DNA]</scope>
    <source>
        <strain evidence="10">7/96</strain>
    </source>
</reference>
<evidence type="ECO:0000256" key="4">
    <source>
        <dbReference type="ARBA" id="ARBA00022989"/>
    </source>
</evidence>
<feature type="transmembrane region" description="Helical" evidence="8">
    <location>
        <begin position="341"/>
        <end position="368"/>
    </location>
</feature>
<feature type="compositionally biased region" description="Low complexity" evidence="7">
    <location>
        <begin position="55"/>
        <end position="69"/>
    </location>
</feature>
<organism evidence="10 11">
    <name type="scientific">Diaporthe helianthi</name>
    <dbReference type="NCBI Taxonomy" id="158607"/>
    <lineage>
        <taxon>Eukaryota</taxon>
        <taxon>Fungi</taxon>
        <taxon>Dikarya</taxon>
        <taxon>Ascomycota</taxon>
        <taxon>Pezizomycotina</taxon>
        <taxon>Sordariomycetes</taxon>
        <taxon>Sordariomycetidae</taxon>
        <taxon>Diaporthales</taxon>
        <taxon>Diaporthaceae</taxon>
        <taxon>Diaporthe</taxon>
    </lineage>
</organism>
<dbReference type="AlphaFoldDB" id="A0A2P5HZY9"/>
<gene>
    <name evidence="10" type="ORF">DHEL01_v205776</name>
</gene>
<feature type="domain" description="Major facilitator superfamily (MFS) profile" evidence="9">
    <location>
        <begin position="93"/>
        <end position="617"/>
    </location>
</feature>
<dbReference type="InterPro" id="IPR011701">
    <property type="entry name" value="MFS"/>
</dbReference>
<protein>
    <submittedName>
        <fullName evidence="10">Major facilitator superfamily transporter</fullName>
    </submittedName>
</protein>
<feature type="transmembrane region" description="Helical" evidence="8">
    <location>
        <begin position="594"/>
        <end position="612"/>
    </location>
</feature>
<proteinExistence type="predicted"/>
<feature type="transmembrane region" description="Helical" evidence="8">
    <location>
        <begin position="424"/>
        <end position="445"/>
    </location>
</feature>
<dbReference type="SUPFAM" id="SSF103473">
    <property type="entry name" value="MFS general substrate transporter"/>
    <property type="match status" value="1"/>
</dbReference>
<keyword evidence="4 8" id="KW-1133">Transmembrane helix</keyword>
<keyword evidence="3 8" id="KW-0812">Transmembrane</keyword>
<feature type="region of interest" description="Disordered" evidence="7">
    <location>
        <begin position="1"/>
        <end position="82"/>
    </location>
</feature>
<evidence type="ECO:0000313" key="10">
    <source>
        <dbReference type="EMBL" id="POS75823.1"/>
    </source>
</evidence>
<comment type="caution">
    <text evidence="10">The sequence shown here is derived from an EMBL/GenBank/DDBJ whole genome shotgun (WGS) entry which is preliminary data.</text>
</comment>
<dbReference type="EMBL" id="MAVT02000439">
    <property type="protein sequence ID" value="POS75823.1"/>
    <property type="molecule type" value="Genomic_DNA"/>
</dbReference>
<dbReference type="OrthoDB" id="10021397at2759"/>
<keyword evidence="11" id="KW-1185">Reference proteome</keyword>
<dbReference type="PROSITE" id="PS00216">
    <property type="entry name" value="SUGAR_TRANSPORT_1"/>
    <property type="match status" value="1"/>
</dbReference>